<proteinExistence type="predicted"/>
<sequence length="52" mass="6263">QYIRGLNFMNQYNVRIMAKYHDTRDNIIKTLVEVEKFSPLQDNFPFPPFKGQ</sequence>
<gene>
    <name evidence="1" type="ORF">ACOLOM_LOCUS2066</name>
</gene>
<dbReference type="EMBL" id="CAJVPT010002552">
    <property type="protein sequence ID" value="CAG8483186.1"/>
    <property type="molecule type" value="Genomic_DNA"/>
</dbReference>
<accession>A0ACA9KMW9</accession>
<name>A0ACA9KMW9_9GLOM</name>
<feature type="non-terminal residue" evidence="1">
    <location>
        <position position="52"/>
    </location>
</feature>
<protein>
    <submittedName>
        <fullName evidence="1">3536_t:CDS:1</fullName>
    </submittedName>
</protein>
<organism evidence="1 2">
    <name type="scientific">Acaulospora colombiana</name>
    <dbReference type="NCBI Taxonomy" id="27376"/>
    <lineage>
        <taxon>Eukaryota</taxon>
        <taxon>Fungi</taxon>
        <taxon>Fungi incertae sedis</taxon>
        <taxon>Mucoromycota</taxon>
        <taxon>Glomeromycotina</taxon>
        <taxon>Glomeromycetes</taxon>
        <taxon>Diversisporales</taxon>
        <taxon>Acaulosporaceae</taxon>
        <taxon>Acaulospora</taxon>
    </lineage>
</organism>
<feature type="non-terminal residue" evidence="1">
    <location>
        <position position="1"/>
    </location>
</feature>
<keyword evidence="2" id="KW-1185">Reference proteome</keyword>
<dbReference type="Proteomes" id="UP000789525">
    <property type="component" value="Unassembled WGS sequence"/>
</dbReference>
<reference evidence="1" key="1">
    <citation type="submission" date="2021-06" db="EMBL/GenBank/DDBJ databases">
        <authorList>
            <person name="Kallberg Y."/>
            <person name="Tangrot J."/>
            <person name="Rosling A."/>
        </authorList>
    </citation>
    <scope>NUCLEOTIDE SEQUENCE</scope>
    <source>
        <strain evidence="1">CL356</strain>
    </source>
</reference>
<evidence type="ECO:0000313" key="2">
    <source>
        <dbReference type="Proteomes" id="UP000789525"/>
    </source>
</evidence>
<evidence type="ECO:0000313" key="1">
    <source>
        <dbReference type="EMBL" id="CAG8483186.1"/>
    </source>
</evidence>
<comment type="caution">
    <text evidence="1">The sequence shown here is derived from an EMBL/GenBank/DDBJ whole genome shotgun (WGS) entry which is preliminary data.</text>
</comment>